<protein>
    <recommendedName>
        <fullName evidence="3">histidine kinase</fullName>
        <ecNumber evidence="3">2.7.13.3</ecNumber>
    </recommendedName>
</protein>
<dbReference type="SUPFAM" id="SSF55874">
    <property type="entry name" value="ATPase domain of HSP90 chaperone/DNA topoisomerase II/histidine kinase"/>
    <property type="match status" value="1"/>
</dbReference>
<dbReference type="FunFam" id="1.10.287.130:FF:000001">
    <property type="entry name" value="Two-component sensor histidine kinase"/>
    <property type="match status" value="1"/>
</dbReference>
<dbReference type="PANTHER" id="PTHR45453:SF1">
    <property type="entry name" value="PHOSPHATE REGULON SENSOR PROTEIN PHOR"/>
    <property type="match status" value="1"/>
</dbReference>
<dbReference type="GO" id="GO:0004721">
    <property type="term" value="F:phosphoprotein phosphatase activity"/>
    <property type="evidence" value="ECO:0007669"/>
    <property type="project" value="TreeGrafter"/>
</dbReference>
<dbReference type="SUPFAM" id="SSF103190">
    <property type="entry name" value="Sensory domain-like"/>
    <property type="match status" value="1"/>
</dbReference>
<dbReference type="Pfam" id="PF23846">
    <property type="entry name" value="Cache_WalK"/>
    <property type="match status" value="1"/>
</dbReference>
<dbReference type="Pfam" id="PF08448">
    <property type="entry name" value="PAS_4"/>
    <property type="match status" value="1"/>
</dbReference>
<keyword evidence="20" id="KW-1185">Reference proteome</keyword>
<dbReference type="InterPro" id="IPR005467">
    <property type="entry name" value="His_kinase_dom"/>
</dbReference>
<accession>A0A938Y570</accession>
<dbReference type="InterPro" id="IPR013656">
    <property type="entry name" value="PAS_4"/>
</dbReference>
<feature type="transmembrane region" description="Helical" evidence="14">
    <location>
        <begin position="183"/>
        <end position="203"/>
    </location>
</feature>
<dbReference type="InterPro" id="IPR036890">
    <property type="entry name" value="HATPase_C_sf"/>
</dbReference>
<dbReference type="InterPro" id="IPR050351">
    <property type="entry name" value="BphY/WalK/GraS-like"/>
</dbReference>
<dbReference type="AlphaFoldDB" id="A0A938Y570"/>
<evidence type="ECO:0000256" key="13">
    <source>
        <dbReference type="ARBA" id="ARBA00023136"/>
    </source>
</evidence>
<feature type="transmembrane region" description="Helical" evidence="14">
    <location>
        <begin position="12"/>
        <end position="34"/>
    </location>
</feature>
<proteinExistence type="predicted"/>
<dbReference type="PROSITE" id="PS50885">
    <property type="entry name" value="HAMP"/>
    <property type="match status" value="1"/>
</dbReference>
<evidence type="ECO:0000259" key="17">
    <source>
        <dbReference type="PROSITE" id="PS50113"/>
    </source>
</evidence>
<dbReference type="SUPFAM" id="SSF158472">
    <property type="entry name" value="HAMP domain-like"/>
    <property type="match status" value="1"/>
</dbReference>
<keyword evidence="10" id="KW-0067">ATP-binding</keyword>
<evidence type="ECO:0000256" key="10">
    <source>
        <dbReference type="ARBA" id="ARBA00022840"/>
    </source>
</evidence>
<dbReference type="SMART" id="SM00086">
    <property type="entry name" value="PAC"/>
    <property type="match status" value="1"/>
</dbReference>
<dbReference type="InterPro" id="IPR035965">
    <property type="entry name" value="PAS-like_dom_sf"/>
</dbReference>
<dbReference type="CDD" id="cd00082">
    <property type="entry name" value="HisKA"/>
    <property type="match status" value="1"/>
</dbReference>
<sequence length="609" mass="68411">MAKLRLFHTVQWKIIAIYMLLILIAMQFIGAYFAREVESYYTNNFSETLNTQATLLSTHLERYLQPKDEKEQDVAETKEAIDNLIYNLVKLNSANVQVIDQNGSVISTTEEDKSIIGQRTSQPEVTVALLGTRSESLRIDPRTGNRVKVLVVPVKSNNAVYGAVYMVASMESVYTTIRKMTNILATGTGIALIFTVALGVVLARTITKPVKEMTRQARAVAEGEFDRTVRIYGSDEIGQLGMTFNDMTARLKEAIWQQEEEREKLSGILANMSDGVIAANRDGQIILLNRSAEEMLQITIDDVLEHGKTLYDILRLPPEEEMPLFVEAEPLVIEMMLDNREVVTLRVTFTPLQHDSGKKGGIIAVLQDITEQARLEQQRREFVANVSHELRTPLTTIKSYTEALLEGAVDDPELSNRFLRVTMTETERMIRLVNDLLQLSRFDSQGIHLHRKRVNVIRLLQYAADRFSMMSEQQGIRLTLEVPEQLPEAHVDQDAINQVLDNLLSNAIKYTPAGGSVALRAMVDRQQKKIEIVVMDNGIGIPARDLKRIFERFYRVDKARSRGQGGTGLGLAIARELVQAHGADIEINSKINEGTTVGFWIPVAEEGEA</sequence>
<dbReference type="Pfam" id="PF00672">
    <property type="entry name" value="HAMP"/>
    <property type="match status" value="1"/>
</dbReference>
<dbReference type="Pfam" id="PF02518">
    <property type="entry name" value="HATPase_c"/>
    <property type="match status" value="1"/>
</dbReference>
<dbReference type="Gene3D" id="3.30.565.10">
    <property type="entry name" value="Histidine kinase-like ATPase, C-terminal domain"/>
    <property type="match status" value="1"/>
</dbReference>
<dbReference type="InterPro" id="IPR029151">
    <property type="entry name" value="Sensor-like_sf"/>
</dbReference>
<dbReference type="InterPro" id="IPR004358">
    <property type="entry name" value="Sig_transdc_His_kin-like_C"/>
</dbReference>
<dbReference type="CDD" id="cd00075">
    <property type="entry name" value="HATPase"/>
    <property type="match status" value="1"/>
</dbReference>
<comment type="catalytic activity">
    <reaction evidence="1">
        <text>ATP + protein L-histidine = ADP + protein N-phospho-L-histidine.</text>
        <dbReference type="EC" id="2.7.13.3"/>
    </reaction>
</comment>
<dbReference type="InterPro" id="IPR049814">
    <property type="entry name" value="Resp_reg_WalK"/>
</dbReference>
<dbReference type="SMART" id="SM00304">
    <property type="entry name" value="HAMP"/>
    <property type="match status" value="1"/>
</dbReference>
<dbReference type="PANTHER" id="PTHR45453">
    <property type="entry name" value="PHOSPHATE REGULON SENSOR PROTEIN PHOR"/>
    <property type="match status" value="1"/>
</dbReference>
<evidence type="ECO:0000256" key="11">
    <source>
        <dbReference type="ARBA" id="ARBA00022989"/>
    </source>
</evidence>
<dbReference type="PRINTS" id="PR00344">
    <property type="entry name" value="BCTRLSENSOR"/>
</dbReference>
<dbReference type="SMART" id="SM00388">
    <property type="entry name" value="HisKA"/>
    <property type="match status" value="1"/>
</dbReference>
<evidence type="ECO:0000313" key="20">
    <source>
        <dbReference type="Proteomes" id="UP000717624"/>
    </source>
</evidence>
<dbReference type="NCBIfam" id="NF033092">
    <property type="entry name" value="HK_WalK"/>
    <property type="match status" value="1"/>
</dbReference>
<comment type="subcellular location">
    <subcellularLocation>
        <location evidence="2">Cell membrane</location>
        <topology evidence="2">Multi-pass membrane protein</topology>
    </subcellularLocation>
</comment>
<evidence type="ECO:0000259" key="16">
    <source>
        <dbReference type="PROSITE" id="PS50112"/>
    </source>
</evidence>
<evidence type="ECO:0000259" key="15">
    <source>
        <dbReference type="PROSITE" id="PS50109"/>
    </source>
</evidence>
<evidence type="ECO:0000256" key="8">
    <source>
        <dbReference type="ARBA" id="ARBA00022741"/>
    </source>
</evidence>
<dbReference type="InterPro" id="IPR036097">
    <property type="entry name" value="HisK_dim/P_sf"/>
</dbReference>
<keyword evidence="13 14" id="KW-0472">Membrane</keyword>
<evidence type="ECO:0000256" key="14">
    <source>
        <dbReference type="SAM" id="Phobius"/>
    </source>
</evidence>
<feature type="domain" description="HAMP" evidence="18">
    <location>
        <begin position="204"/>
        <end position="256"/>
    </location>
</feature>
<evidence type="ECO:0000256" key="9">
    <source>
        <dbReference type="ARBA" id="ARBA00022777"/>
    </source>
</evidence>
<dbReference type="CDD" id="cd00130">
    <property type="entry name" value="PAS"/>
    <property type="match status" value="1"/>
</dbReference>
<dbReference type="InterPro" id="IPR057640">
    <property type="entry name" value="Cache_WalK"/>
</dbReference>
<keyword evidence="6 19" id="KW-0808">Transferase</keyword>
<keyword evidence="11 14" id="KW-1133">Transmembrane helix</keyword>
<dbReference type="InterPro" id="IPR003594">
    <property type="entry name" value="HATPase_dom"/>
</dbReference>
<keyword evidence="4" id="KW-1003">Cell membrane</keyword>
<dbReference type="CDD" id="cd06225">
    <property type="entry name" value="HAMP"/>
    <property type="match status" value="1"/>
</dbReference>
<dbReference type="FunFam" id="3.30.565.10:FF:000006">
    <property type="entry name" value="Sensor histidine kinase WalK"/>
    <property type="match status" value="1"/>
</dbReference>
<dbReference type="RefSeq" id="WP_204519479.1">
    <property type="nucleotide sequence ID" value="NZ_BAABIN010000036.1"/>
</dbReference>
<dbReference type="Gene3D" id="1.10.8.500">
    <property type="entry name" value="HAMP domain in histidine kinase"/>
    <property type="match status" value="1"/>
</dbReference>
<dbReference type="GO" id="GO:0005524">
    <property type="term" value="F:ATP binding"/>
    <property type="evidence" value="ECO:0007669"/>
    <property type="project" value="UniProtKB-KW"/>
</dbReference>
<dbReference type="InterPro" id="IPR003661">
    <property type="entry name" value="HisK_dim/P_dom"/>
</dbReference>
<evidence type="ECO:0000313" key="19">
    <source>
        <dbReference type="EMBL" id="MBM7591792.1"/>
    </source>
</evidence>
<feature type="domain" description="PAS" evidence="16">
    <location>
        <begin position="261"/>
        <end position="340"/>
    </location>
</feature>
<dbReference type="GO" id="GO:0016036">
    <property type="term" value="P:cellular response to phosphate starvation"/>
    <property type="evidence" value="ECO:0007669"/>
    <property type="project" value="TreeGrafter"/>
</dbReference>
<comment type="caution">
    <text evidence="19">The sequence shown here is derived from an EMBL/GenBank/DDBJ whole genome shotgun (WGS) entry which is preliminary data.</text>
</comment>
<dbReference type="SUPFAM" id="SSF47384">
    <property type="entry name" value="Homodimeric domain of signal transducing histidine kinase"/>
    <property type="match status" value="1"/>
</dbReference>
<dbReference type="NCBIfam" id="TIGR00229">
    <property type="entry name" value="sensory_box"/>
    <property type="match status" value="1"/>
</dbReference>
<reference evidence="19" key="1">
    <citation type="submission" date="2021-01" db="EMBL/GenBank/DDBJ databases">
        <title>Genomic Encyclopedia of Type Strains, Phase IV (KMG-IV): sequencing the most valuable type-strain genomes for metagenomic binning, comparative biology and taxonomic classification.</title>
        <authorList>
            <person name="Goeker M."/>
        </authorList>
    </citation>
    <scope>NUCLEOTIDE SEQUENCE</scope>
    <source>
        <strain evidence="19">DSM 25523</strain>
    </source>
</reference>
<dbReference type="Proteomes" id="UP000717624">
    <property type="component" value="Unassembled WGS sequence"/>
</dbReference>
<keyword evidence="7 14" id="KW-0812">Transmembrane</keyword>
<gene>
    <name evidence="19" type="ORF">JOD01_003444</name>
</gene>
<dbReference type="Pfam" id="PF00512">
    <property type="entry name" value="HisKA"/>
    <property type="match status" value="1"/>
</dbReference>
<keyword evidence="9 19" id="KW-0418">Kinase</keyword>
<evidence type="ECO:0000259" key="18">
    <source>
        <dbReference type="PROSITE" id="PS50885"/>
    </source>
</evidence>
<evidence type="ECO:0000256" key="2">
    <source>
        <dbReference type="ARBA" id="ARBA00004651"/>
    </source>
</evidence>
<dbReference type="InterPro" id="IPR003660">
    <property type="entry name" value="HAMP_dom"/>
</dbReference>
<dbReference type="SMART" id="SM00387">
    <property type="entry name" value="HATPase_c"/>
    <property type="match status" value="1"/>
</dbReference>
<keyword evidence="5" id="KW-0597">Phosphoprotein</keyword>
<evidence type="ECO:0000256" key="7">
    <source>
        <dbReference type="ARBA" id="ARBA00022692"/>
    </source>
</evidence>
<dbReference type="InterPro" id="IPR000700">
    <property type="entry name" value="PAS-assoc_C"/>
</dbReference>
<dbReference type="GO" id="GO:0005886">
    <property type="term" value="C:plasma membrane"/>
    <property type="evidence" value="ECO:0007669"/>
    <property type="project" value="UniProtKB-SubCell"/>
</dbReference>
<feature type="domain" description="Histidine kinase" evidence="15">
    <location>
        <begin position="385"/>
        <end position="605"/>
    </location>
</feature>
<evidence type="ECO:0000256" key="4">
    <source>
        <dbReference type="ARBA" id="ARBA00022475"/>
    </source>
</evidence>
<dbReference type="SMART" id="SM00091">
    <property type="entry name" value="PAS"/>
    <property type="match status" value="1"/>
</dbReference>
<dbReference type="Gene3D" id="3.30.450.20">
    <property type="entry name" value="PAS domain"/>
    <property type="match status" value="2"/>
</dbReference>
<evidence type="ECO:0000256" key="5">
    <source>
        <dbReference type="ARBA" id="ARBA00022553"/>
    </source>
</evidence>
<evidence type="ECO:0000256" key="6">
    <source>
        <dbReference type="ARBA" id="ARBA00022679"/>
    </source>
</evidence>
<organism evidence="19 20">
    <name type="scientific">Brevibacillus fulvus</name>
    <dbReference type="NCBI Taxonomy" id="1125967"/>
    <lineage>
        <taxon>Bacteria</taxon>
        <taxon>Bacillati</taxon>
        <taxon>Bacillota</taxon>
        <taxon>Bacilli</taxon>
        <taxon>Bacillales</taxon>
        <taxon>Paenibacillaceae</taxon>
        <taxon>Brevibacillus</taxon>
    </lineage>
</organism>
<dbReference type="PROSITE" id="PS50109">
    <property type="entry name" value="HIS_KIN"/>
    <property type="match status" value="1"/>
</dbReference>
<dbReference type="InterPro" id="IPR001610">
    <property type="entry name" value="PAC"/>
</dbReference>
<feature type="domain" description="PAC" evidence="17">
    <location>
        <begin position="326"/>
        <end position="381"/>
    </location>
</feature>
<name>A0A938Y570_9BACL</name>
<dbReference type="GO" id="GO:0000155">
    <property type="term" value="F:phosphorelay sensor kinase activity"/>
    <property type="evidence" value="ECO:0007669"/>
    <property type="project" value="InterPro"/>
</dbReference>
<dbReference type="SUPFAM" id="SSF55785">
    <property type="entry name" value="PYP-like sensor domain (PAS domain)"/>
    <property type="match status" value="1"/>
</dbReference>
<dbReference type="EMBL" id="JAFBEB010000015">
    <property type="protein sequence ID" value="MBM7591792.1"/>
    <property type="molecule type" value="Genomic_DNA"/>
</dbReference>
<keyword evidence="8" id="KW-0547">Nucleotide-binding</keyword>
<dbReference type="EC" id="2.7.13.3" evidence="3"/>
<dbReference type="Gene3D" id="1.10.287.130">
    <property type="match status" value="1"/>
</dbReference>
<keyword evidence="12" id="KW-0902">Two-component regulatory system</keyword>
<dbReference type="PROSITE" id="PS50113">
    <property type="entry name" value="PAC"/>
    <property type="match status" value="1"/>
</dbReference>
<evidence type="ECO:0000256" key="3">
    <source>
        <dbReference type="ARBA" id="ARBA00012438"/>
    </source>
</evidence>
<evidence type="ECO:0000256" key="12">
    <source>
        <dbReference type="ARBA" id="ARBA00023012"/>
    </source>
</evidence>
<evidence type="ECO:0000256" key="1">
    <source>
        <dbReference type="ARBA" id="ARBA00000085"/>
    </source>
</evidence>
<dbReference type="PROSITE" id="PS50112">
    <property type="entry name" value="PAS"/>
    <property type="match status" value="1"/>
</dbReference>
<dbReference type="InterPro" id="IPR000014">
    <property type="entry name" value="PAS"/>
</dbReference>